<protein>
    <submittedName>
        <fullName evidence="1">Uncharacterized protein</fullName>
    </submittedName>
</protein>
<sequence length="198" mass="21716">MTLPLLPSDLAGGGCDGDDAAAAEVAYSAARFRRGETMPYGSWTKSLAKGVGDTNLLVVQGIHVASRGEGNSMSAPDGVVLGWINNKRHNLHNEATYDSHPKPLIMYNNRKRFPHTWRAKIVTIPTAAPSERAMMIITQIAKRAPCGRPAPSSFDTLVLGLREVKHHQTRSSEFKTQNGMIFCRREEGFNLIDSKGTR</sequence>
<reference evidence="1 2" key="1">
    <citation type="submission" date="2020-10" db="EMBL/GenBank/DDBJ databases">
        <title>Plant Genome Project.</title>
        <authorList>
            <person name="Zhang R.-G."/>
        </authorList>
    </citation>
    <scope>NUCLEOTIDE SEQUENCE [LARGE SCALE GENOMIC DNA]</scope>
    <source>
        <strain evidence="1">FAFU-HL-1</strain>
        <tissue evidence="1">Leaf</tissue>
    </source>
</reference>
<evidence type="ECO:0000313" key="2">
    <source>
        <dbReference type="Proteomes" id="UP000657918"/>
    </source>
</evidence>
<name>A0A835MUI0_9ROSI</name>
<comment type="caution">
    <text evidence="1">The sequence shown here is derived from an EMBL/GenBank/DDBJ whole genome shotgun (WGS) entry which is preliminary data.</text>
</comment>
<evidence type="ECO:0000313" key="1">
    <source>
        <dbReference type="EMBL" id="KAF9673956.1"/>
    </source>
</evidence>
<proteinExistence type="predicted"/>
<organism evidence="1 2">
    <name type="scientific">Salix dunnii</name>
    <dbReference type="NCBI Taxonomy" id="1413687"/>
    <lineage>
        <taxon>Eukaryota</taxon>
        <taxon>Viridiplantae</taxon>
        <taxon>Streptophyta</taxon>
        <taxon>Embryophyta</taxon>
        <taxon>Tracheophyta</taxon>
        <taxon>Spermatophyta</taxon>
        <taxon>Magnoliopsida</taxon>
        <taxon>eudicotyledons</taxon>
        <taxon>Gunneridae</taxon>
        <taxon>Pentapetalae</taxon>
        <taxon>rosids</taxon>
        <taxon>fabids</taxon>
        <taxon>Malpighiales</taxon>
        <taxon>Salicaceae</taxon>
        <taxon>Saliceae</taxon>
        <taxon>Salix</taxon>
    </lineage>
</organism>
<dbReference type="AlphaFoldDB" id="A0A835MUI0"/>
<keyword evidence="2" id="KW-1185">Reference proteome</keyword>
<dbReference type="EMBL" id="JADGMS010000010">
    <property type="protein sequence ID" value="KAF9673956.1"/>
    <property type="molecule type" value="Genomic_DNA"/>
</dbReference>
<gene>
    <name evidence="1" type="ORF">SADUNF_Sadunf10G0077600</name>
</gene>
<accession>A0A835MUI0</accession>
<dbReference type="Proteomes" id="UP000657918">
    <property type="component" value="Unassembled WGS sequence"/>
</dbReference>